<keyword evidence="4" id="KW-1185">Reference proteome</keyword>
<name>A0ABY3XAG4_9GAMM</name>
<reference evidence="3 4" key="1">
    <citation type="submission" date="2022-03" db="EMBL/GenBank/DDBJ databases">
        <title>Complete genome sequence of Lysobacter capsici VKM B-2533 and Lysobacter gummosus 10.1.1, promising sources of lytic agents.</title>
        <authorList>
            <person name="Tarlachkov S.V."/>
            <person name="Kudryakova I.V."/>
            <person name="Afoshin A.S."/>
            <person name="Leontyevskaya E.A."/>
            <person name="Leontyevskaya N.V."/>
        </authorList>
    </citation>
    <scope>NUCLEOTIDE SEQUENCE [LARGE SCALE GENOMIC DNA]</scope>
    <source>
        <strain evidence="3 4">10.1.1</strain>
    </source>
</reference>
<evidence type="ECO:0000256" key="2">
    <source>
        <dbReference type="SAM" id="MobiDB-lite"/>
    </source>
</evidence>
<dbReference type="EMBL" id="CP093547">
    <property type="protein sequence ID" value="UNP28975.1"/>
    <property type="molecule type" value="Genomic_DNA"/>
</dbReference>
<evidence type="ECO:0000313" key="3">
    <source>
        <dbReference type="EMBL" id="UNP28975.1"/>
    </source>
</evidence>
<gene>
    <name evidence="3" type="ORF">MOV92_21290</name>
</gene>
<dbReference type="RefSeq" id="WP_057944504.1">
    <property type="nucleotide sequence ID" value="NZ_CP011131.1"/>
</dbReference>
<evidence type="ECO:0000256" key="1">
    <source>
        <dbReference type="SAM" id="Coils"/>
    </source>
</evidence>
<sequence>MSVIKAGTVLVSGERRSTLQAATAGEAPAAFVDTQALRIAELEKALTDANARLAALAKSADAREKQAQERGHAEGMESGRTQAQQRHDEQLEALAHGIADAQESFQRELIETAQQWSVDLAQAALGRVIGDTALYAELIARTVAHHLRSLAHDSVLAIEVASVDFPDDAALRAAFAEQGAMPSYQVSAQTGRAAGSCVIKLKLGRLDLSLPSQRQRLDAAFDSAQGRD</sequence>
<protein>
    <recommendedName>
        <fullName evidence="5">Flagellar assembly FliH family protein</fullName>
    </recommendedName>
</protein>
<keyword evidence="1" id="KW-0175">Coiled coil</keyword>
<feature type="compositionally biased region" description="Basic and acidic residues" evidence="2">
    <location>
        <begin position="60"/>
        <end position="77"/>
    </location>
</feature>
<dbReference type="Proteomes" id="UP000829194">
    <property type="component" value="Chromosome"/>
</dbReference>
<accession>A0ABY3XAG4</accession>
<proteinExistence type="predicted"/>
<feature type="region of interest" description="Disordered" evidence="2">
    <location>
        <begin position="60"/>
        <end position="86"/>
    </location>
</feature>
<organism evidence="3 4">
    <name type="scientific">Lysobacter gummosus</name>
    <dbReference type="NCBI Taxonomy" id="262324"/>
    <lineage>
        <taxon>Bacteria</taxon>
        <taxon>Pseudomonadati</taxon>
        <taxon>Pseudomonadota</taxon>
        <taxon>Gammaproteobacteria</taxon>
        <taxon>Lysobacterales</taxon>
        <taxon>Lysobacteraceae</taxon>
        <taxon>Lysobacter</taxon>
    </lineage>
</organism>
<evidence type="ECO:0008006" key="5">
    <source>
        <dbReference type="Google" id="ProtNLM"/>
    </source>
</evidence>
<feature type="coiled-coil region" evidence="1">
    <location>
        <begin position="32"/>
        <end position="59"/>
    </location>
</feature>
<evidence type="ECO:0000313" key="4">
    <source>
        <dbReference type="Proteomes" id="UP000829194"/>
    </source>
</evidence>